<accession>A0A0S4L9T2</accession>
<dbReference type="AlphaFoldDB" id="A0A0S4L9T2"/>
<gene>
    <name evidence="1" type="ORF">COMA1_10308</name>
</gene>
<proteinExistence type="predicted"/>
<dbReference type="Proteomes" id="UP000199032">
    <property type="component" value="Unassembled WGS sequence"/>
</dbReference>
<evidence type="ECO:0000313" key="1">
    <source>
        <dbReference type="EMBL" id="CUS31874.1"/>
    </source>
</evidence>
<reference evidence="1 2" key="1">
    <citation type="submission" date="2015-10" db="EMBL/GenBank/DDBJ databases">
        <authorList>
            <person name="Gilbert D.G."/>
        </authorList>
    </citation>
    <scope>NUCLEOTIDE SEQUENCE [LARGE SCALE GENOMIC DNA]</scope>
    <source>
        <strain evidence="1">COMA1</strain>
    </source>
</reference>
<name>A0A0S4L9T2_9BACT</name>
<keyword evidence="2" id="KW-1185">Reference proteome</keyword>
<sequence>MCTASVRLYTGQNERTPAMSVGLIMVVSIHASRCLKQLSHSIVLGQFCTANGRNGHFLAIPLRIGQGLIEPCFPFLILYHLATADRATTCFPVLRNHRSRLTT</sequence>
<dbReference type="EMBL" id="CZQA01000001">
    <property type="protein sequence ID" value="CUS31874.1"/>
    <property type="molecule type" value="Genomic_DNA"/>
</dbReference>
<protein>
    <submittedName>
        <fullName evidence="1">Uncharacterized protein</fullName>
    </submittedName>
</protein>
<organism evidence="1 2">
    <name type="scientific">Candidatus Nitrospira nitrosa</name>
    <dbReference type="NCBI Taxonomy" id="1742972"/>
    <lineage>
        <taxon>Bacteria</taxon>
        <taxon>Pseudomonadati</taxon>
        <taxon>Nitrospirota</taxon>
        <taxon>Nitrospiria</taxon>
        <taxon>Nitrospirales</taxon>
        <taxon>Nitrospiraceae</taxon>
        <taxon>Nitrospira</taxon>
    </lineage>
</organism>
<evidence type="ECO:0000313" key="2">
    <source>
        <dbReference type="Proteomes" id="UP000199032"/>
    </source>
</evidence>